<accession>A0A268NWA3</accession>
<protein>
    <submittedName>
        <fullName evidence="3">5'-3'-deoxyribonucleotidase</fullName>
    </submittedName>
</protein>
<dbReference type="Gene3D" id="1.10.40.40">
    <property type="entry name" value="Deoxyribonucleotidase, domain 2"/>
    <property type="match status" value="1"/>
</dbReference>
<comment type="similarity">
    <text evidence="1">Belongs to the 5'(3')-deoxyribonucleotidase family.</text>
</comment>
<dbReference type="InterPro" id="IPR023214">
    <property type="entry name" value="HAD_sf"/>
</dbReference>
<dbReference type="InterPro" id="IPR036412">
    <property type="entry name" value="HAD-like_sf"/>
</dbReference>
<feature type="active site" description="Proton donor" evidence="2">
    <location>
        <position position="9"/>
    </location>
</feature>
<sequence>MKRIAIDMDEVMADFNKKHLALFNRDFGEQLTTDDLHGKKLRELRPELVKEIRSYLLDPTYFRDLEVMEHCQEVVEELAQSYEIFVATAAMDFPTSFNAKYEWLKEHFPFIDDQNIVFCGNKSIIHADYLIDDNVRQLERFSGEGILFTSPHNVNVTGYPRVHNWLDVRDYFL</sequence>
<dbReference type="OMA" id="CGDKSII"/>
<comment type="caution">
    <text evidence="3">The sequence shown here is derived from an EMBL/GenBank/DDBJ whole genome shotgun (WGS) entry which is preliminary data.</text>
</comment>
<dbReference type="EMBL" id="NPCC01000036">
    <property type="protein sequence ID" value="PAE87315.1"/>
    <property type="molecule type" value="Genomic_DNA"/>
</dbReference>
<dbReference type="GO" id="GO:0008253">
    <property type="term" value="F:5'-nucleotidase activity"/>
    <property type="evidence" value="ECO:0007669"/>
    <property type="project" value="InterPro"/>
</dbReference>
<proteinExistence type="inferred from homology"/>
<dbReference type="RefSeq" id="WP_011245184.1">
    <property type="nucleotide sequence ID" value="NZ_BOQQ01000006.1"/>
</dbReference>
<dbReference type="InterPro" id="IPR010708">
    <property type="entry name" value="5'(3')-deoxyribonucleotidase"/>
</dbReference>
<evidence type="ECO:0000256" key="2">
    <source>
        <dbReference type="PIRSR" id="PIRSR610708-1"/>
    </source>
</evidence>
<dbReference type="AlphaFoldDB" id="A0A268NWA3"/>
<dbReference type="SFLD" id="SFLDG01126">
    <property type="entry name" value="C1.2:_Nucleotidase_Like"/>
    <property type="match status" value="1"/>
</dbReference>
<evidence type="ECO:0000313" key="4">
    <source>
        <dbReference type="Proteomes" id="UP000216207"/>
    </source>
</evidence>
<organism evidence="3 4">
    <name type="scientific">Shouchella clausii</name>
    <name type="common">Alkalihalobacillus clausii</name>
    <dbReference type="NCBI Taxonomy" id="79880"/>
    <lineage>
        <taxon>Bacteria</taxon>
        <taxon>Bacillati</taxon>
        <taxon>Bacillota</taxon>
        <taxon>Bacilli</taxon>
        <taxon>Bacillales</taxon>
        <taxon>Bacillaceae</taxon>
        <taxon>Shouchella</taxon>
    </lineage>
</organism>
<dbReference type="GO" id="GO:0009223">
    <property type="term" value="P:pyrimidine deoxyribonucleotide catabolic process"/>
    <property type="evidence" value="ECO:0007669"/>
    <property type="project" value="TreeGrafter"/>
</dbReference>
<name>A0A268NWA3_SHOCL</name>
<dbReference type="Proteomes" id="UP000216207">
    <property type="component" value="Unassembled WGS sequence"/>
</dbReference>
<dbReference type="PANTHER" id="PTHR16504:SF4">
    <property type="entry name" value="5'(3')-DEOXYRIBONUCLEOTIDASE"/>
    <property type="match status" value="1"/>
</dbReference>
<reference evidence="3 4" key="1">
    <citation type="submission" date="2017-07" db="EMBL/GenBank/DDBJ databases">
        <title>Isolation and whole genome analysis of endospore-forming bacteria from heroin.</title>
        <authorList>
            <person name="Kalinowski J."/>
            <person name="Ahrens B."/>
            <person name="Al-Dilaimi A."/>
            <person name="Winkler A."/>
            <person name="Wibberg D."/>
            <person name="Schleenbecker U."/>
            <person name="Ruckert C."/>
            <person name="Wolfel R."/>
            <person name="Grass G."/>
        </authorList>
    </citation>
    <scope>NUCLEOTIDE SEQUENCE [LARGE SCALE GENOMIC DNA]</scope>
    <source>
        <strain evidence="3 4">7539</strain>
    </source>
</reference>
<dbReference type="Pfam" id="PF06941">
    <property type="entry name" value="NT5C"/>
    <property type="match status" value="1"/>
</dbReference>
<dbReference type="SUPFAM" id="SSF56784">
    <property type="entry name" value="HAD-like"/>
    <property type="match status" value="1"/>
</dbReference>
<evidence type="ECO:0000256" key="1">
    <source>
        <dbReference type="ARBA" id="ARBA00009589"/>
    </source>
</evidence>
<gene>
    <name evidence="3" type="ORF">CHH72_19225</name>
</gene>
<evidence type="ECO:0000313" key="3">
    <source>
        <dbReference type="EMBL" id="PAE87315.1"/>
    </source>
</evidence>
<dbReference type="SFLD" id="SFLDG01146">
    <property type="entry name" value="C1.2.2"/>
    <property type="match status" value="1"/>
</dbReference>
<feature type="active site" description="Nucleophile" evidence="2">
    <location>
        <position position="7"/>
    </location>
</feature>
<dbReference type="PANTHER" id="PTHR16504">
    <property type="entry name" value="5'(3')-DEOXYRIBONUCLEOTIDASE"/>
    <property type="match status" value="1"/>
</dbReference>
<dbReference type="SFLD" id="SFLDS00003">
    <property type="entry name" value="Haloacid_Dehalogenase"/>
    <property type="match status" value="1"/>
</dbReference>
<dbReference type="Gene3D" id="3.40.50.1000">
    <property type="entry name" value="HAD superfamily/HAD-like"/>
    <property type="match status" value="1"/>
</dbReference>